<feature type="coiled-coil region" evidence="1">
    <location>
        <begin position="89"/>
        <end position="137"/>
    </location>
</feature>
<dbReference type="RefSeq" id="WP_255841898.1">
    <property type="nucleotide sequence ID" value="NZ_CP094358.1"/>
</dbReference>
<dbReference type="EMBL" id="CP094358">
    <property type="protein sequence ID" value="UOB16669.1"/>
    <property type="molecule type" value="Genomic_DNA"/>
</dbReference>
<keyword evidence="1" id="KW-0175">Coiled coil</keyword>
<dbReference type="AlphaFoldDB" id="A0A9E6ZL89"/>
<evidence type="ECO:0000256" key="1">
    <source>
        <dbReference type="SAM" id="Coils"/>
    </source>
</evidence>
<reference evidence="2" key="1">
    <citation type="submission" date="2022-03" db="EMBL/GenBank/DDBJ databases">
        <title>Description of Abyssus ytuae gen. nov., sp. nov., a novel member of the family Flavobacteriaceae isolated from the sediment of Mariana Trench.</title>
        <authorList>
            <person name="Zhang J."/>
            <person name="Xu X."/>
        </authorList>
    </citation>
    <scope>NUCLEOTIDE SEQUENCE</scope>
    <source>
        <strain evidence="2">MT3330</strain>
    </source>
</reference>
<dbReference type="KEGG" id="fbm:MQE35_13095"/>
<dbReference type="Proteomes" id="UP000831290">
    <property type="component" value="Chromosome"/>
</dbReference>
<evidence type="ECO:0000313" key="2">
    <source>
        <dbReference type="EMBL" id="UOB16669.1"/>
    </source>
</evidence>
<keyword evidence="3" id="KW-1185">Reference proteome</keyword>
<proteinExistence type="predicted"/>
<sequence>MKTIKLTPVIVIGLFITSLQAQTWSINHVGAEVEKGIALGYMGTEIGLIADQIISLEALKALEKDYNDRRKLNSNFKSLPMMVATLGAIEFSEKQVNELEKKIKTMKGKRLYFKYGLKKLESNLSLEKKYLKEIRSEYAFLLTAIPLSGGPGYNYTAFLKVLIRTLQIRRNVLSIEYKVNNLITNNKIFKR</sequence>
<gene>
    <name evidence="2" type="ORF">MQE35_13095</name>
</gene>
<accession>A0A9E6ZL89</accession>
<name>A0A9E6ZL89_9FLAO</name>
<organism evidence="2 3">
    <name type="scientific">Abyssalbus ytuae</name>
    <dbReference type="NCBI Taxonomy" id="2926907"/>
    <lineage>
        <taxon>Bacteria</taxon>
        <taxon>Pseudomonadati</taxon>
        <taxon>Bacteroidota</taxon>
        <taxon>Flavobacteriia</taxon>
        <taxon>Flavobacteriales</taxon>
        <taxon>Flavobacteriaceae</taxon>
        <taxon>Abyssalbus</taxon>
    </lineage>
</organism>
<evidence type="ECO:0000313" key="3">
    <source>
        <dbReference type="Proteomes" id="UP000831290"/>
    </source>
</evidence>
<protein>
    <submittedName>
        <fullName evidence="2">Uncharacterized protein</fullName>
    </submittedName>
</protein>